<feature type="transmembrane region" description="Helical" evidence="1">
    <location>
        <begin position="95"/>
        <end position="119"/>
    </location>
</feature>
<name>A0AB34II85_PRYPA</name>
<sequence length="211" mass="21941">MALLLLLAALPPPTGAHAAPAARLLLRTPRVGRMIPSVRASASPPPPEPLSPQDALRELAPLFDQLRLIYAEGSSWDAEERAERRRAIVRSYVRVFAPALAFSAAQLLLSALAFAAALLSLRLSGRGYADVAAAAAAWPLVGDAVGRLDPAWGDAALALLGVELAAPLLLPAAAAATPAMAAALQRQLEAWGLDAEGLNARIEKVLKDTSG</sequence>
<keyword evidence="1" id="KW-1133">Transmembrane helix</keyword>
<evidence type="ECO:0000256" key="2">
    <source>
        <dbReference type="SAM" id="SignalP"/>
    </source>
</evidence>
<protein>
    <submittedName>
        <fullName evidence="3">Uncharacterized protein</fullName>
    </submittedName>
</protein>
<evidence type="ECO:0000256" key="1">
    <source>
        <dbReference type="SAM" id="Phobius"/>
    </source>
</evidence>
<keyword evidence="1" id="KW-0472">Membrane</keyword>
<accession>A0AB34II85</accession>
<dbReference type="AlphaFoldDB" id="A0AB34II85"/>
<dbReference type="EMBL" id="JBGBPQ010000025">
    <property type="protein sequence ID" value="KAL1499668.1"/>
    <property type="molecule type" value="Genomic_DNA"/>
</dbReference>
<organism evidence="3 4">
    <name type="scientific">Prymnesium parvum</name>
    <name type="common">Toxic golden alga</name>
    <dbReference type="NCBI Taxonomy" id="97485"/>
    <lineage>
        <taxon>Eukaryota</taxon>
        <taxon>Haptista</taxon>
        <taxon>Haptophyta</taxon>
        <taxon>Prymnesiophyceae</taxon>
        <taxon>Prymnesiales</taxon>
        <taxon>Prymnesiaceae</taxon>
        <taxon>Prymnesium</taxon>
    </lineage>
</organism>
<evidence type="ECO:0000313" key="3">
    <source>
        <dbReference type="EMBL" id="KAL1499668.1"/>
    </source>
</evidence>
<keyword evidence="4" id="KW-1185">Reference proteome</keyword>
<gene>
    <name evidence="3" type="ORF">AB1Y20_011865</name>
</gene>
<comment type="caution">
    <text evidence="3">The sequence shown here is derived from an EMBL/GenBank/DDBJ whole genome shotgun (WGS) entry which is preliminary data.</text>
</comment>
<proteinExistence type="predicted"/>
<keyword evidence="1" id="KW-0812">Transmembrane</keyword>
<feature type="chain" id="PRO_5044279119" evidence="2">
    <location>
        <begin position="19"/>
        <end position="211"/>
    </location>
</feature>
<evidence type="ECO:0000313" key="4">
    <source>
        <dbReference type="Proteomes" id="UP001515480"/>
    </source>
</evidence>
<keyword evidence="2" id="KW-0732">Signal</keyword>
<feature type="signal peptide" evidence="2">
    <location>
        <begin position="1"/>
        <end position="18"/>
    </location>
</feature>
<dbReference type="Proteomes" id="UP001515480">
    <property type="component" value="Unassembled WGS sequence"/>
</dbReference>
<reference evidence="3 4" key="1">
    <citation type="journal article" date="2024" name="Science">
        <title>Giant polyketide synthase enzymes in the biosynthesis of giant marine polyether toxins.</title>
        <authorList>
            <person name="Fallon T.R."/>
            <person name="Shende V.V."/>
            <person name="Wierzbicki I.H."/>
            <person name="Pendleton A.L."/>
            <person name="Watervoot N.F."/>
            <person name="Auber R.P."/>
            <person name="Gonzalez D.J."/>
            <person name="Wisecaver J.H."/>
            <person name="Moore B.S."/>
        </authorList>
    </citation>
    <scope>NUCLEOTIDE SEQUENCE [LARGE SCALE GENOMIC DNA]</scope>
    <source>
        <strain evidence="3 4">12B1</strain>
    </source>
</reference>